<accession>B8BGP3</accession>
<sequence>MGFGESTQGNQRKLDGPGKVSTELSLVNLEAKNLHPKPECNQPLRKGQRPGFLLKPHRQCSAGVASDKEEFNKIQTRNSNQTGEQVANDLDSCRNSKLTMT</sequence>
<dbReference type="Proteomes" id="UP000007015">
    <property type="component" value="Chromosome 10"/>
</dbReference>
<proteinExistence type="predicted"/>
<name>B8BGP3_ORYSI</name>
<evidence type="ECO:0000313" key="3">
    <source>
        <dbReference type="Proteomes" id="UP000007015"/>
    </source>
</evidence>
<gene>
    <name evidence="2" type="ORF">OsI_33464</name>
</gene>
<feature type="compositionally biased region" description="Polar residues" evidence="1">
    <location>
        <begin position="1"/>
        <end position="11"/>
    </location>
</feature>
<dbReference type="STRING" id="39946.B8BGP3"/>
<evidence type="ECO:0000256" key="1">
    <source>
        <dbReference type="SAM" id="MobiDB-lite"/>
    </source>
</evidence>
<organism evidence="2 3">
    <name type="scientific">Oryza sativa subsp. indica</name>
    <name type="common">Rice</name>
    <dbReference type="NCBI Taxonomy" id="39946"/>
    <lineage>
        <taxon>Eukaryota</taxon>
        <taxon>Viridiplantae</taxon>
        <taxon>Streptophyta</taxon>
        <taxon>Embryophyta</taxon>
        <taxon>Tracheophyta</taxon>
        <taxon>Spermatophyta</taxon>
        <taxon>Magnoliopsida</taxon>
        <taxon>Liliopsida</taxon>
        <taxon>Poales</taxon>
        <taxon>Poaceae</taxon>
        <taxon>BOP clade</taxon>
        <taxon>Oryzoideae</taxon>
        <taxon>Oryzeae</taxon>
        <taxon>Oryzinae</taxon>
        <taxon>Oryza</taxon>
        <taxon>Oryza sativa</taxon>
    </lineage>
</organism>
<feature type="region of interest" description="Disordered" evidence="1">
    <location>
        <begin position="75"/>
        <end position="101"/>
    </location>
</feature>
<evidence type="ECO:0000313" key="2">
    <source>
        <dbReference type="EMBL" id="EEC66895.1"/>
    </source>
</evidence>
<feature type="region of interest" description="Disordered" evidence="1">
    <location>
        <begin position="1"/>
        <end position="21"/>
    </location>
</feature>
<reference evidence="2 3" key="1">
    <citation type="journal article" date="2005" name="PLoS Biol.">
        <title>The genomes of Oryza sativa: a history of duplications.</title>
        <authorList>
            <person name="Yu J."/>
            <person name="Wang J."/>
            <person name="Lin W."/>
            <person name="Li S."/>
            <person name="Li H."/>
            <person name="Zhou J."/>
            <person name="Ni P."/>
            <person name="Dong W."/>
            <person name="Hu S."/>
            <person name="Zeng C."/>
            <person name="Zhang J."/>
            <person name="Zhang Y."/>
            <person name="Li R."/>
            <person name="Xu Z."/>
            <person name="Li S."/>
            <person name="Li X."/>
            <person name="Zheng H."/>
            <person name="Cong L."/>
            <person name="Lin L."/>
            <person name="Yin J."/>
            <person name="Geng J."/>
            <person name="Li G."/>
            <person name="Shi J."/>
            <person name="Liu J."/>
            <person name="Lv H."/>
            <person name="Li J."/>
            <person name="Wang J."/>
            <person name="Deng Y."/>
            <person name="Ran L."/>
            <person name="Shi X."/>
            <person name="Wang X."/>
            <person name="Wu Q."/>
            <person name="Li C."/>
            <person name="Ren X."/>
            <person name="Wang J."/>
            <person name="Wang X."/>
            <person name="Li D."/>
            <person name="Liu D."/>
            <person name="Zhang X."/>
            <person name="Ji Z."/>
            <person name="Zhao W."/>
            <person name="Sun Y."/>
            <person name="Zhang Z."/>
            <person name="Bao J."/>
            <person name="Han Y."/>
            <person name="Dong L."/>
            <person name="Ji J."/>
            <person name="Chen P."/>
            <person name="Wu S."/>
            <person name="Liu J."/>
            <person name="Xiao Y."/>
            <person name="Bu D."/>
            <person name="Tan J."/>
            <person name="Yang L."/>
            <person name="Ye C."/>
            <person name="Zhang J."/>
            <person name="Xu J."/>
            <person name="Zhou Y."/>
            <person name="Yu Y."/>
            <person name="Zhang B."/>
            <person name="Zhuang S."/>
            <person name="Wei H."/>
            <person name="Liu B."/>
            <person name="Lei M."/>
            <person name="Yu H."/>
            <person name="Li Y."/>
            <person name="Xu H."/>
            <person name="Wei S."/>
            <person name="He X."/>
            <person name="Fang L."/>
            <person name="Zhang Z."/>
            <person name="Zhang Y."/>
            <person name="Huang X."/>
            <person name="Su Z."/>
            <person name="Tong W."/>
            <person name="Li J."/>
            <person name="Tong Z."/>
            <person name="Li S."/>
            <person name="Ye J."/>
            <person name="Wang L."/>
            <person name="Fang L."/>
            <person name="Lei T."/>
            <person name="Chen C."/>
            <person name="Chen H."/>
            <person name="Xu Z."/>
            <person name="Li H."/>
            <person name="Huang H."/>
            <person name="Zhang F."/>
            <person name="Xu H."/>
            <person name="Li N."/>
            <person name="Zhao C."/>
            <person name="Li S."/>
            <person name="Dong L."/>
            <person name="Huang Y."/>
            <person name="Li L."/>
            <person name="Xi Y."/>
            <person name="Qi Q."/>
            <person name="Li W."/>
            <person name="Zhang B."/>
            <person name="Hu W."/>
            <person name="Zhang Y."/>
            <person name="Tian X."/>
            <person name="Jiao Y."/>
            <person name="Liang X."/>
            <person name="Jin J."/>
            <person name="Gao L."/>
            <person name="Zheng W."/>
            <person name="Hao B."/>
            <person name="Liu S."/>
            <person name="Wang W."/>
            <person name="Yuan L."/>
            <person name="Cao M."/>
            <person name="McDermott J."/>
            <person name="Samudrala R."/>
            <person name="Wang J."/>
            <person name="Wong G.K."/>
            <person name="Yang H."/>
        </authorList>
    </citation>
    <scope>NUCLEOTIDE SEQUENCE [LARGE SCALE GENOMIC DNA]</scope>
    <source>
        <strain evidence="3">cv. 93-11</strain>
    </source>
</reference>
<dbReference type="EMBL" id="CM000135">
    <property type="protein sequence ID" value="EEC66895.1"/>
    <property type="molecule type" value="Genomic_DNA"/>
</dbReference>
<dbReference type="Gramene" id="BGIOSGA032864-TA">
    <property type="protein sequence ID" value="BGIOSGA032864-PA"/>
    <property type="gene ID" value="BGIOSGA032864"/>
</dbReference>
<keyword evidence="3" id="KW-1185">Reference proteome</keyword>
<dbReference type="HOGENOM" id="CLU_2296342_0_0_1"/>
<dbReference type="AlphaFoldDB" id="B8BGP3"/>
<feature type="compositionally biased region" description="Polar residues" evidence="1">
    <location>
        <begin position="75"/>
        <end position="85"/>
    </location>
</feature>
<protein>
    <submittedName>
        <fullName evidence="2">Uncharacterized protein</fullName>
    </submittedName>
</protein>